<evidence type="ECO:0000313" key="1">
    <source>
        <dbReference type="EMBL" id="WMV37118.1"/>
    </source>
</evidence>
<protein>
    <submittedName>
        <fullName evidence="1">Uncharacterized protein</fullName>
    </submittedName>
</protein>
<reference evidence="1" key="1">
    <citation type="submission" date="2023-08" db="EMBL/GenBank/DDBJ databases">
        <title>A de novo genome assembly of Solanum verrucosum Schlechtendal, a Mexican diploid species geographically isolated from the other diploid A-genome species in potato relatives.</title>
        <authorList>
            <person name="Hosaka K."/>
        </authorList>
    </citation>
    <scope>NUCLEOTIDE SEQUENCE</scope>
    <source>
        <tissue evidence="1">Young leaves</tissue>
    </source>
</reference>
<proteinExistence type="predicted"/>
<dbReference type="AlphaFoldDB" id="A0AAF0U127"/>
<name>A0AAF0U127_SOLVR</name>
<keyword evidence="2" id="KW-1185">Reference proteome</keyword>
<sequence length="107" mass="12126">MSTVRTSKWQAKVASESEISHDRAKMATSVVDTELQPGLLGRWLVGRFGVMRRRHALFQTSEDGSLVHGKRHLGSTFTRWVEVPSFLNFPTNTWLNMSFMETGRGNS</sequence>
<gene>
    <name evidence="1" type="ORF">MTR67_030503</name>
</gene>
<dbReference type="Proteomes" id="UP001234989">
    <property type="component" value="Chromosome 7"/>
</dbReference>
<dbReference type="EMBL" id="CP133618">
    <property type="protein sequence ID" value="WMV37118.1"/>
    <property type="molecule type" value="Genomic_DNA"/>
</dbReference>
<accession>A0AAF0U127</accession>
<organism evidence="1 2">
    <name type="scientific">Solanum verrucosum</name>
    <dbReference type="NCBI Taxonomy" id="315347"/>
    <lineage>
        <taxon>Eukaryota</taxon>
        <taxon>Viridiplantae</taxon>
        <taxon>Streptophyta</taxon>
        <taxon>Embryophyta</taxon>
        <taxon>Tracheophyta</taxon>
        <taxon>Spermatophyta</taxon>
        <taxon>Magnoliopsida</taxon>
        <taxon>eudicotyledons</taxon>
        <taxon>Gunneridae</taxon>
        <taxon>Pentapetalae</taxon>
        <taxon>asterids</taxon>
        <taxon>lamiids</taxon>
        <taxon>Solanales</taxon>
        <taxon>Solanaceae</taxon>
        <taxon>Solanoideae</taxon>
        <taxon>Solaneae</taxon>
        <taxon>Solanum</taxon>
    </lineage>
</organism>
<evidence type="ECO:0000313" key="2">
    <source>
        <dbReference type="Proteomes" id="UP001234989"/>
    </source>
</evidence>